<comment type="caution">
    <text evidence="5">The sequence shown here is derived from an EMBL/GenBank/DDBJ whole genome shotgun (WGS) entry which is preliminary data.</text>
</comment>
<dbReference type="GO" id="GO:0003847">
    <property type="term" value="F:1-alkyl-2-acetylglycerophosphocholine esterase activity"/>
    <property type="evidence" value="ECO:0007669"/>
    <property type="project" value="TreeGrafter"/>
</dbReference>
<dbReference type="SUPFAM" id="SSF53474">
    <property type="entry name" value="alpha/beta-Hydrolases"/>
    <property type="match status" value="1"/>
</dbReference>
<feature type="region of interest" description="Disordered" evidence="4">
    <location>
        <begin position="1"/>
        <end position="21"/>
    </location>
</feature>
<evidence type="ECO:0000256" key="1">
    <source>
        <dbReference type="ARBA" id="ARBA00022801"/>
    </source>
</evidence>
<keyword evidence="6" id="KW-1185">Reference proteome</keyword>
<evidence type="ECO:0000313" key="5">
    <source>
        <dbReference type="EMBL" id="GGU32234.1"/>
    </source>
</evidence>
<dbReference type="PANTHER" id="PTHR10272:SF0">
    <property type="entry name" value="PLATELET-ACTIVATING FACTOR ACETYLHYDROLASE"/>
    <property type="match status" value="1"/>
</dbReference>
<gene>
    <name evidence="5" type="ORF">GCM10010274_18930</name>
</gene>
<dbReference type="PANTHER" id="PTHR10272">
    <property type="entry name" value="PLATELET-ACTIVATING FACTOR ACETYLHYDROLASE"/>
    <property type="match status" value="1"/>
</dbReference>
<protein>
    <submittedName>
        <fullName evidence="5">Lipase</fullName>
    </submittedName>
</protein>
<dbReference type="Proteomes" id="UP000636661">
    <property type="component" value="Unassembled WGS sequence"/>
</dbReference>
<keyword evidence="1" id="KW-0378">Hydrolase</keyword>
<dbReference type="InterPro" id="IPR029058">
    <property type="entry name" value="AB_hydrolase_fold"/>
</dbReference>
<evidence type="ECO:0000256" key="2">
    <source>
        <dbReference type="ARBA" id="ARBA00022963"/>
    </source>
</evidence>
<dbReference type="AlphaFoldDB" id="A0A918HVM6"/>
<keyword evidence="2" id="KW-0442">Lipid degradation</keyword>
<evidence type="ECO:0000256" key="4">
    <source>
        <dbReference type="SAM" id="MobiDB-lite"/>
    </source>
</evidence>
<dbReference type="Pfam" id="PF03403">
    <property type="entry name" value="PAF-AH_p_II"/>
    <property type="match status" value="2"/>
</dbReference>
<dbReference type="EMBL" id="BMTP01000004">
    <property type="protein sequence ID" value="GGU32234.1"/>
    <property type="molecule type" value="Genomic_DNA"/>
</dbReference>
<proteinExistence type="predicted"/>
<organism evidence="5 6">
    <name type="scientific">Streptomyces lavendofoliae</name>
    <dbReference type="NCBI Taxonomy" id="67314"/>
    <lineage>
        <taxon>Bacteria</taxon>
        <taxon>Bacillati</taxon>
        <taxon>Actinomycetota</taxon>
        <taxon>Actinomycetes</taxon>
        <taxon>Kitasatosporales</taxon>
        <taxon>Streptomycetaceae</taxon>
        <taxon>Streptomyces</taxon>
    </lineage>
</organism>
<dbReference type="GO" id="GO:0016042">
    <property type="term" value="P:lipid catabolic process"/>
    <property type="evidence" value="ECO:0007669"/>
    <property type="project" value="UniProtKB-KW"/>
</dbReference>
<dbReference type="Gene3D" id="3.40.50.1820">
    <property type="entry name" value="alpha/beta hydrolase"/>
    <property type="match status" value="1"/>
</dbReference>
<name>A0A918HVM6_9ACTN</name>
<evidence type="ECO:0000256" key="3">
    <source>
        <dbReference type="ARBA" id="ARBA00023098"/>
    </source>
</evidence>
<reference evidence="5" key="1">
    <citation type="journal article" date="2014" name="Int. J. Syst. Evol. Microbiol.">
        <title>Complete genome sequence of Corynebacterium casei LMG S-19264T (=DSM 44701T), isolated from a smear-ripened cheese.</title>
        <authorList>
            <consortium name="US DOE Joint Genome Institute (JGI-PGF)"/>
            <person name="Walter F."/>
            <person name="Albersmeier A."/>
            <person name="Kalinowski J."/>
            <person name="Ruckert C."/>
        </authorList>
    </citation>
    <scope>NUCLEOTIDE SEQUENCE</scope>
    <source>
        <strain evidence="5">JCM 4391</strain>
    </source>
</reference>
<accession>A0A918HVM6</accession>
<keyword evidence="3" id="KW-0443">Lipid metabolism</keyword>
<evidence type="ECO:0000313" key="6">
    <source>
        <dbReference type="Proteomes" id="UP000636661"/>
    </source>
</evidence>
<sequence>MAVALGADPVQAVDGRPGGGPLPSLGGMNRLPRGAAAALLGLSLALLGTGVASAVPATPVAPAAEAAESTRVRLQLPVPTGAYAVGRDTLHLVDRGRPDPWVPEAQARELMVSMYYPARPGGGRTAPYMTKGEAQAFIDDRELTDAVSAATLSGTRTHARPAAAPVRGRFPLVVLSPGFTVNRSTLTLLAEELASQGYVVAAVDHAFESVGTAFPGGRLLTCVACDKIKPGGYGVVPQGRAKDVSFLLDRLLADKRPAWRHARVIDRERIGMAGHSIGGASAATTMASDQRVRAGANMDGSFMEPVPADGLGGRPFMMLGTGDDDRSWVRDWPLLDGWKRWINVTGAEHFTFTDVPVLGDQLGLLRPEEPLKGKRSQEITRAYVTAFFDLHLKGVDRKLLDGPTAQHPEVVFHKEG</sequence>
<reference evidence="5" key="2">
    <citation type="submission" date="2020-09" db="EMBL/GenBank/DDBJ databases">
        <authorList>
            <person name="Sun Q."/>
            <person name="Ohkuma M."/>
        </authorList>
    </citation>
    <scope>NUCLEOTIDE SEQUENCE</scope>
    <source>
        <strain evidence="5">JCM 4391</strain>
    </source>
</reference>